<accession>A0A0F9LW62</accession>
<gene>
    <name evidence="1" type="ORF">LCGC14_1229220</name>
</gene>
<organism evidence="1">
    <name type="scientific">marine sediment metagenome</name>
    <dbReference type="NCBI Taxonomy" id="412755"/>
    <lineage>
        <taxon>unclassified sequences</taxon>
        <taxon>metagenomes</taxon>
        <taxon>ecological metagenomes</taxon>
    </lineage>
</organism>
<dbReference type="AlphaFoldDB" id="A0A0F9LW62"/>
<comment type="caution">
    <text evidence="1">The sequence shown here is derived from an EMBL/GenBank/DDBJ whole genome shotgun (WGS) entry which is preliminary data.</text>
</comment>
<evidence type="ECO:0000313" key="1">
    <source>
        <dbReference type="EMBL" id="KKM91366.1"/>
    </source>
</evidence>
<reference evidence="1" key="1">
    <citation type="journal article" date="2015" name="Nature">
        <title>Complex archaea that bridge the gap between prokaryotes and eukaryotes.</title>
        <authorList>
            <person name="Spang A."/>
            <person name="Saw J.H."/>
            <person name="Jorgensen S.L."/>
            <person name="Zaremba-Niedzwiedzka K."/>
            <person name="Martijn J."/>
            <person name="Lind A.E."/>
            <person name="van Eijk R."/>
            <person name="Schleper C."/>
            <person name="Guy L."/>
            <person name="Ettema T.J."/>
        </authorList>
    </citation>
    <scope>NUCLEOTIDE SEQUENCE</scope>
</reference>
<proteinExistence type="predicted"/>
<sequence length="241" mass="25987">MQVITGHFHGRGADLYLQLGGIPRYFKMWAIELDTPAYLEWIPDMAADDLTVEGIFRDENGGALEDLAFGEGVSPYYGGTLLNTTNQPSVVYGHASVDFIERDDKDYRFYTNEAAGIVGDASTVDITTWTLDTAGTPSGSFNANVVGTFINDGSLIRIQSVDRKHQYEAHIVASALSASGSTADDVTLSWAVPSGTVEFIGGRYDFKPTPIGKVSKDGLLINETTINASGNMVAFMAYMDG</sequence>
<protein>
    <submittedName>
        <fullName evidence="1">Uncharacterized protein</fullName>
    </submittedName>
</protein>
<name>A0A0F9LW62_9ZZZZ</name>
<dbReference type="EMBL" id="LAZR01006543">
    <property type="protein sequence ID" value="KKM91366.1"/>
    <property type="molecule type" value="Genomic_DNA"/>
</dbReference>